<organism evidence="1 2">
    <name type="scientific">Borborobacter arsenicus</name>
    <dbReference type="NCBI Taxonomy" id="1851146"/>
    <lineage>
        <taxon>Bacteria</taxon>
        <taxon>Pseudomonadati</taxon>
        <taxon>Pseudomonadota</taxon>
        <taxon>Alphaproteobacteria</taxon>
        <taxon>Hyphomicrobiales</taxon>
        <taxon>Phyllobacteriaceae</taxon>
        <taxon>Borborobacter</taxon>
    </lineage>
</organism>
<dbReference type="Gene3D" id="6.10.250.730">
    <property type="match status" value="1"/>
</dbReference>
<dbReference type="InterPro" id="IPR010385">
    <property type="entry name" value="DUF982"/>
</dbReference>
<comment type="caution">
    <text evidence="1">The sequence shown here is derived from an EMBL/GenBank/DDBJ whole genome shotgun (WGS) entry which is preliminary data.</text>
</comment>
<dbReference type="Proteomes" id="UP000281647">
    <property type="component" value="Unassembled WGS sequence"/>
</dbReference>
<gene>
    <name evidence="1" type="ORF">EET67_20855</name>
</gene>
<accession>A0A432V0Y8</accession>
<proteinExistence type="predicted"/>
<dbReference type="EMBL" id="RKST01000028">
    <property type="protein sequence ID" value="RUM95846.1"/>
    <property type="molecule type" value="Genomic_DNA"/>
</dbReference>
<reference evidence="1 2" key="1">
    <citation type="submission" date="2018-11" db="EMBL/GenBank/DDBJ databases">
        <title>Pseudaminobacter arsenicus sp. nov., an arsenic-resistant bacterium isolated from arsenic-rich aquifers.</title>
        <authorList>
            <person name="Mu Y."/>
        </authorList>
    </citation>
    <scope>NUCLEOTIDE SEQUENCE [LARGE SCALE GENOMIC DNA]</scope>
    <source>
        <strain evidence="1 2">CB3</strain>
    </source>
</reference>
<dbReference type="RefSeq" id="WP_425359540.1">
    <property type="nucleotide sequence ID" value="NZ_RKST01000028.1"/>
</dbReference>
<name>A0A432V0Y8_9HYPH</name>
<sequence>MQSEKWPTRSGPFMQIAKDALYGAKSGHVTPAEARRAFADAAMEARTLSRVMESADIMAFPRHCE</sequence>
<dbReference type="Pfam" id="PF06169">
    <property type="entry name" value="DUF982"/>
    <property type="match status" value="1"/>
</dbReference>
<dbReference type="AlphaFoldDB" id="A0A432V0Y8"/>
<protein>
    <submittedName>
        <fullName evidence="1">DUF982 domain-containing protein</fullName>
    </submittedName>
</protein>
<keyword evidence="2" id="KW-1185">Reference proteome</keyword>
<evidence type="ECO:0000313" key="2">
    <source>
        <dbReference type="Proteomes" id="UP000281647"/>
    </source>
</evidence>
<evidence type="ECO:0000313" key="1">
    <source>
        <dbReference type="EMBL" id="RUM95846.1"/>
    </source>
</evidence>